<dbReference type="GO" id="GO:0003677">
    <property type="term" value="F:DNA binding"/>
    <property type="evidence" value="ECO:0007669"/>
    <property type="project" value="InterPro"/>
</dbReference>
<dbReference type="AlphaFoldDB" id="A0A1G7JL68"/>
<dbReference type="OrthoDB" id="9815354at2"/>
<organism evidence="3 4">
    <name type="scientific">Pricia antarctica</name>
    <dbReference type="NCBI Taxonomy" id="641691"/>
    <lineage>
        <taxon>Bacteria</taxon>
        <taxon>Pseudomonadati</taxon>
        <taxon>Bacteroidota</taxon>
        <taxon>Flavobacteriia</taxon>
        <taxon>Flavobacteriales</taxon>
        <taxon>Flavobacteriaceae</taxon>
        <taxon>Pricia</taxon>
    </lineage>
</organism>
<dbReference type="NCBIfam" id="NF033542">
    <property type="entry name" value="transpos_IS110"/>
    <property type="match status" value="1"/>
</dbReference>
<protein>
    <submittedName>
        <fullName evidence="3">Transposase IS116/IS110/IS902 family protein</fullName>
    </submittedName>
</protein>
<evidence type="ECO:0000313" key="4">
    <source>
        <dbReference type="Proteomes" id="UP000199109"/>
    </source>
</evidence>
<dbReference type="PANTHER" id="PTHR33055:SF13">
    <property type="entry name" value="TRANSPOSASE"/>
    <property type="match status" value="1"/>
</dbReference>
<dbReference type="InterPro" id="IPR003346">
    <property type="entry name" value="Transposase_20"/>
</dbReference>
<dbReference type="GO" id="GO:0004803">
    <property type="term" value="F:transposase activity"/>
    <property type="evidence" value="ECO:0007669"/>
    <property type="project" value="InterPro"/>
</dbReference>
<accession>A0A1G7JL68</accession>
<proteinExistence type="predicted"/>
<dbReference type="GO" id="GO:0006313">
    <property type="term" value="P:DNA transposition"/>
    <property type="evidence" value="ECO:0007669"/>
    <property type="project" value="InterPro"/>
</dbReference>
<keyword evidence="4" id="KW-1185">Reference proteome</keyword>
<dbReference type="PANTHER" id="PTHR33055">
    <property type="entry name" value="TRANSPOSASE FOR INSERTION SEQUENCE ELEMENT IS1111A"/>
    <property type="match status" value="1"/>
</dbReference>
<dbReference type="EMBL" id="FNAO01000034">
    <property type="protein sequence ID" value="SDF25702.1"/>
    <property type="molecule type" value="Genomic_DNA"/>
</dbReference>
<evidence type="ECO:0000313" key="3">
    <source>
        <dbReference type="EMBL" id="SDF25702.1"/>
    </source>
</evidence>
<sequence>MGKKKISLEVADPNAAGIDIGSKSHWTAVGQNAQDVKEFGVYSEDNYGLCLWLQEHGVETVAMESTGTYWQNLFSSLMAFGFEVILVNGQQTKNIKGKKTDIKDCQWIQKLHTLGLLTGSFLPDGTTDIIRTYSRHRQGILEQSARTVLKVQKHLRLMNMRLDVVVKDITGLTGTKIITDFLNGQTSGKELAKNRHYNCRKPESEIAKALQYNGRDDHFFALRQEWATYLHLQGQITQIDEQIKKHLEDVIDNDGDKKQHIPSEKPHKRKNKNTIRGLNMNQVSYQYFEGVDLMAIEGVNDATIMAIISEIGLEGIKKFASAKQFTSWLRLAPNNRISGGKVLGHHLPKGSGRLKIAFRLAANAIGNLKEGHLSDFFKRINYKKGRATAVSATARKLAVIIWNMLVKGTPYDPPTEYLFLDQKRKLRLVGRIKKNIAKFELRPEDVGFGNMMNIST</sequence>
<evidence type="ECO:0000259" key="2">
    <source>
        <dbReference type="Pfam" id="PF02371"/>
    </source>
</evidence>
<name>A0A1G7JL68_9FLAO</name>
<dbReference type="Pfam" id="PF02371">
    <property type="entry name" value="Transposase_20"/>
    <property type="match status" value="1"/>
</dbReference>
<dbReference type="Proteomes" id="UP000199109">
    <property type="component" value="Unassembled WGS sequence"/>
</dbReference>
<reference evidence="3 4" key="1">
    <citation type="submission" date="2016-10" db="EMBL/GenBank/DDBJ databases">
        <authorList>
            <person name="de Groot N.N."/>
        </authorList>
    </citation>
    <scope>NUCLEOTIDE SEQUENCE [LARGE SCALE GENOMIC DNA]</scope>
    <source>
        <strain evidence="3 4">DSM 23421</strain>
    </source>
</reference>
<dbReference type="Pfam" id="PF01548">
    <property type="entry name" value="DEDD_Tnp_IS110"/>
    <property type="match status" value="1"/>
</dbReference>
<dbReference type="InterPro" id="IPR002525">
    <property type="entry name" value="Transp_IS110-like_N"/>
</dbReference>
<dbReference type="InterPro" id="IPR047650">
    <property type="entry name" value="Transpos_IS110"/>
</dbReference>
<feature type="domain" description="Transposase IS110-like N-terminal" evidence="1">
    <location>
        <begin position="16"/>
        <end position="158"/>
    </location>
</feature>
<evidence type="ECO:0000259" key="1">
    <source>
        <dbReference type="Pfam" id="PF01548"/>
    </source>
</evidence>
<feature type="domain" description="Transposase IS116/IS110/IS902 C-terminal" evidence="2">
    <location>
        <begin position="293"/>
        <end position="366"/>
    </location>
</feature>
<gene>
    <name evidence="3" type="ORF">SAMN05421636_1341</name>
</gene>
<dbReference type="RefSeq" id="WP_091874484.1">
    <property type="nucleotide sequence ID" value="NZ_FNAO01000034.1"/>
</dbReference>